<dbReference type="CDD" id="cd00082">
    <property type="entry name" value="HisKA"/>
    <property type="match status" value="1"/>
</dbReference>
<evidence type="ECO:0000256" key="9">
    <source>
        <dbReference type="PROSITE-ProRule" id="PRU00169"/>
    </source>
</evidence>
<dbReference type="Pfam" id="PF00512">
    <property type="entry name" value="HisKA"/>
    <property type="match status" value="1"/>
</dbReference>
<dbReference type="PANTHER" id="PTHR45339">
    <property type="entry name" value="HYBRID SIGNAL TRANSDUCTION HISTIDINE KINASE J"/>
    <property type="match status" value="1"/>
</dbReference>
<keyword evidence="11" id="KW-1133">Transmembrane helix</keyword>
<dbReference type="PROSITE" id="PS50885">
    <property type="entry name" value="HAMP"/>
    <property type="match status" value="1"/>
</dbReference>
<dbReference type="SUPFAM" id="SSF47384">
    <property type="entry name" value="Homodimeric domain of signal transducing histidine kinase"/>
    <property type="match status" value="1"/>
</dbReference>
<proteinExistence type="predicted"/>
<keyword evidence="10" id="KW-0175">Coiled coil</keyword>
<evidence type="ECO:0000256" key="11">
    <source>
        <dbReference type="SAM" id="Phobius"/>
    </source>
</evidence>
<dbReference type="InterPro" id="IPR036097">
    <property type="entry name" value="HisK_dim/P_sf"/>
</dbReference>
<dbReference type="InterPro" id="IPR036890">
    <property type="entry name" value="HATPase_C_sf"/>
</dbReference>
<dbReference type="GO" id="GO:0016020">
    <property type="term" value="C:membrane"/>
    <property type="evidence" value="ECO:0007669"/>
    <property type="project" value="InterPro"/>
</dbReference>
<feature type="modified residue" description="4-aspartylphosphate" evidence="9">
    <location>
        <position position="974"/>
    </location>
</feature>
<dbReference type="PROSITE" id="PS50109">
    <property type="entry name" value="HIS_KIN"/>
    <property type="match status" value="1"/>
</dbReference>
<dbReference type="CDD" id="cd00156">
    <property type="entry name" value="REC"/>
    <property type="match status" value="1"/>
</dbReference>
<dbReference type="FunFam" id="1.10.287.130:FF:000002">
    <property type="entry name" value="Two-component osmosensing histidine kinase"/>
    <property type="match status" value="1"/>
</dbReference>
<evidence type="ECO:0000256" key="5">
    <source>
        <dbReference type="ARBA" id="ARBA00022741"/>
    </source>
</evidence>
<keyword evidence="8" id="KW-0902">Two-component regulatory system</keyword>
<dbReference type="InterPro" id="IPR005467">
    <property type="entry name" value="His_kinase_dom"/>
</dbReference>
<feature type="domain" description="Response regulatory" evidence="13">
    <location>
        <begin position="778"/>
        <end position="900"/>
    </location>
</feature>
<dbReference type="GO" id="GO:0005524">
    <property type="term" value="F:ATP binding"/>
    <property type="evidence" value="ECO:0007669"/>
    <property type="project" value="UniProtKB-KW"/>
</dbReference>
<dbReference type="PANTHER" id="PTHR45339:SF5">
    <property type="entry name" value="HISTIDINE KINASE"/>
    <property type="match status" value="1"/>
</dbReference>
<dbReference type="STRING" id="105231.A0A1Y1II77"/>
<feature type="domain" description="HAMP" evidence="14">
    <location>
        <begin position="387"/>
        <end position="442"/>
    </location>
</feature>
<feature type="modified residue" description="4-aspartylphosphate" evidence="9">
    <location>
        <position position="832"/>
    </location>
</feature>
<keyword evidence="5" id="KW-0547">Nucleotide-binding</keyword>
<dbReference type="Pfam" id="PF02518">
    <property type="entry name" value="HATPase_c"/>
    <property type="match status" value="1"/>
</dbReference>
<dbReference type="PROSITE" id="PS50110">
    <property type="entry name" value="RESPONSE_REGULATORY"/>
    <property type="match status" value="2"/>
</dbReference>
<dbReference type="Gene3D" id="3.40.50.2300">
    <property type="match status" value="2"/>
</dbReference>
<evidence type="ECO:0000259" key="12">
    <source>
        <dbReference type="PROSITE" id="PS50109"/>
    </source>
</evidence>
<dbReference type="SMART" id="SM00388">
    <property type="entry name" value="HisKA"/>
    <property type="match status" value="1"/>
</dbReference>
<evidence type="ECO:0000313" key="16">
    <source>
        <dbReference type="Proteomes" id="UP000054558"/>
    </source>
</evidence>
<keyword evidence="4" id="KW-0808">Transferase</keyword>
<dbReference type="Pfam" id="PF00072">
    <property type="entry name" value="Response_reg"/>
    <property type="match status" value="2"/>
</dbReference>
<dbReference type="InterPro" id="IPR003594">
    <property type="entry name" value="HATPase_dom"/>
</dbReference>
<comment type="catalytic activity">
    <reaction evidence="1">
        <text>ATP + protein L-histidine = ADP + protein N-phospho-L-histidine.</text>
        <dbReference type="EC" id="2.7.13.3"/>
    </reaction>
</comment>
<dbReference type="InterPro" id="IPR003660">
    <property type="entry name" value="HAMP_dom"/>
</dbReference>
<dbReference type="InterPro" id="IPR011006">
    <property type="entry name" value="CheY-like_superfamily"/>
</dbReference>
<organism evidence="15 16">
    <name type="scientific">Klebsormidium nitens</name>
    <name type="common">Green alga</name>
    <name type="synonym">Ulothrix nitens</name>
    <dbReference type="NCBI Taxonomy" id="105231"/>
    <lineage>
        <taxon>Eukaryota</taxon>
        <taxon>Viridiplantae</taxon>
        <taxon>Streptophyta</taxon>
        <taxon>Klebsormidiophyceae</taxon>
        <taxon>Klebsormidiales</taxon>
        <taxon>Klebsormidiaceae</taxon>
        <taxon>Klebsormidium</taxon>
    </lineage>
</organism>
<dbReference type="PRINTS" id="PR00344">
    <property type="entry name" value="BCTRLSENSOR"/>
</dbReference>
<dbReference type="InterPro" id="IPR003661">
    <property type="entry name" value="HisK_dim/P_dom"/>
</dbReference>
<dbReference type="Gene3D" id="1.10.287.130">
    <property type="match status" value="1"/>
</dbReference>
<evidence type="ECO:0000256" key="7">
    <source>
        <dbReference type="ARBA" id="ARBA00022840"/>
    </source>
</evidence>
<evidence type="ECO:0000256" key="3">
    <source>
        <dbReference type="ARBA" id="ARBA00022553"/>
    </source>
</evidence>
<dbReference type="OMA" id="MRTHNEM"/>
<dbReference type="FunFam" id="3.30.565.10:FF:000010">
    <property type="entry name" value="Sensor histidine kinase RcsC"/>
    <property type="match status" value="1"/>
</dbReference>
<dbReference type="Pfam" id="PF00672">
    <property type="entry name" value="HAMP"/>
    <property type="match status" value="1"/>
</dbReference>
<dbReference type="OrthoDB" id="10266508at2759"/>
<evidence type="ECO:0000256" key="2">
    <source>
        <dbReference type="ARBA" id="ARBA00012438"/>
    </source>
</evidence>
<keyword evidence="11" id="KW-0812">Transmembrane</keyword>
<name>A0A1Y1II77_KLENI</name>
<dbReference type="SMART" id="SM00387">
    <property type="entry name" value="HATPase_c"/>
    <property type="match status" value="1"/>
</dbReference>
<sequence length="1069" mass="117378">MIAPSGAILVELGTRGSARQQPDGSNGLRNNCMRTADEAAFVLDLDVDASRRTFDGSPEPERGQNRVRKPTFLSASLALKLTVFVGMLVTVASGVMALVFWITAKDVLDKELGPRLVTVATLRKQSLLSYISSEHNNMDLIGSRVLITQMLRRVNNGSRLNAFDITLGTQDLYSAIGALDQYQDGAIFDLNGTMIFQTNNFVNSTRAVQSSVQSLNYTDGVAFTFMNKGRPPSDALILLSVRVINNSQPLGYLQCTIEAAAFRRLVYEPAGLENTGEVLVVCPGPEPNTMEFLVDPQLSHGRFEAPFTRGLFRAIYMKESGSITEKDYRGIKVAAAYAPMDFADWGIEAKLNYDEAFHPIHRIRIILISCMVSVLVFGIGASYFLARLFTHRIVELNKTAAALAGGDMNARVPERKPWMKDEVYELTRTFNMMAAELATNQSTLEARSIFCYDPYLTRLILTRTFNMMAAELATNRSTLEARVLERTRDLAAANAGLALEIEERKKAEAEVVKAKDEAVTANNIKSNFLANMSHEIRTPLNGIINCTELCLDTRITPDQQEYLGLVKFSAEHLLNVINDILDFSKIEAGKMDLEKIEFSLRSQLEHAVSVLAVRASKRNVELLCDVSPDVPDRLLGDPGRLFQIFVNLIGNAIKFTPAPGVPRGQVLVTALVESMSESGDVMLRLIVEDTGIGIARDKQKFLFKAFSQVDSSTTRLYGGTGLGLVISAKLAAAMGGQMWVDSEEGNGSKFSFTAKFELSPDQDQRRLSVEIESMEDVSVLVVDDNPTSCALLERMLTSWKAAARSVPGAFEAAAALSEAARAGCPYQVLLVDLDMPDIDGLELLRMLREERPALLEGVAVVMLTPVDYGDLHKLKELNVQGNCTKPIKESALLRTLHGAIGSSASPGRQSLSEPRKRLAPQKKLHILVAEDNLVNQAVARALLTKWGHTLRIAPNGREAVEMVTKERFDICLMDVQMPVMDGLQATELIRIEEGTSGRHIPIVAMTAHAMAGDAERCIAVGMDGYLSKPLNAEKLHALLRDYALGNTVQAIMTTQDIEPEKKNPRRASA</sequence>
<feature type="domain" description="Histidine kinase" evidence="12">
    <location>
        <begin position="531"/>
        <end position="758"/>
    </location>
</feature>
<feature type="transmembrane region" description="Helical" evidence="11">
    <location>
        <begin position="365"/>
        <end position="386"/>
    </location>
</feature>
<evidence type="ECO:0000313" key="15">
    <source>
        <dbReference type="EMBL" id="GAQ88426.1"/>
    </source>
</evidence>
<keyword evidence="6 15" id="KW-0418">Kinase</keyword>
<gene>
    <name evidence="15" type="ORF">KFL_004270060</name>
</gene>
<dbReference type="SMART" id="SM00448">
    <property type="entry name" value="REC"/>
    <property type="match status" value="2"/>
</dbReference>
<keyword evidence="11" id="KW-0472">Membrane</keyword>
<keyword evidence="16" id="KW-1185">Reference proteome</keyword>
<dbReference type="Proteomes" id="UP000054558">
    <property type="component" value="Unassembled WGS sequence"/>
</dbReference>
<protein>
    <recommendedName>
        <fullName evidence="2">histidine kinase</fullName>
        <ecNumber evidence="2">2.7.13.3</ecNumber>
    </recommendedName>
</protein>
<evidence type="ECO:0000256" key="6">
    <source>
        <dbReference type="ARBA" id="ARBA00022777"/>
    </source>
</evidence>
<feature type="domain" description="Response regulatory" evidence="13">
    <location>
        <begin position="925"/>
        <end position="1043"/>
    </location>
</feature>
<evidence type="ECO:0000256" key="4">
    <source>
        <dbReference type="ARBA" id="ARBA00022679"/>
    </source>
</evidence>
<accession>A0A1Y1II77</accession>
<dbReference type="InterPro" id="IPR004358">
    <property type="entry name" value="Sig_transdc_His_kin-like_C"/>
</dbReference>
<dbReference type="Gene3D" id="3.30.565.10">
    <property type="entry name" value="Histidine kinase-like ATPase, C-terminal domain"/>
    <property type="match status" value="1"/>
</dbReference>
<dbReference type="InterPro" id="IPR001789">
    <property type="entry name" value="Sig_transdc_resp-reg_receiver"/>
</dbReference>
<feature type="transmembrane region" description="Helical" evidence="11">
    <location>
        <begin position="77"/>
        <end position="102"/>
    </location>
</feature>
<evidence type="ECO:0000259" key="14">
    <source>
        <dbReference type="PROSITE" id="PS50885"/>
    </source>
</evidence>
<dbReference type="SUPFAM" id="SSF158472">
    <property type="entry name" value="HAMP domain-like"/>
    <property type="match status" value="1"/>
</dbReference>
<dbReference type="SUPFAM" id="SSF52172">
    <property type="entry name" value="CheY-like"/>
    <property type="match status" value="2"/>
</dbReference>
<feature type="coiled-coil region" evidence="10">
    <location>
        <begin position="497"/>
        <end position="524"/>
    </location>
</feature>
<dbReference type="AlphaFoldDB" id="A0A1Y1II77"/>
<dbReference type="CDD" id="cd16922">
    <property type="entry name" value="HATPase_EvgS-ArcB-TorS-like"/>
    <property type="match status" value="1"/>
</dbReference>
<dbReference type="CDD" id="cd17546">
    <property type="entry name" value="REC_hyHK_CKI1_RcsC-like"/>
    <property type="match status" value="1"/>
</dbReference>
<dbReference type="GO" id="GO:0000155">
    <property type="term" value="F:phosphorelay sensor kinase activity"/>
    <property type="evidence" value="ECO:0007669"/>
    <property type="project" value="InterPro"/>
</dbReference>
<dbReference type="SUPFAM" id="SSF55874">
    <property type="entry name" value="ATPase domain of HSP90 chaperone/DNA topoisomerase II/histidine kinase"/>
    <property type="match status" value="1"/>
</dbReference>
<dbReference type="CDD" id="cd06225">
    <property type="entry name" value="HAMP"/>
    <property type="match status" value="1"/>
</dbReference>
<reference evidence="15 16" key="1">
    <citation type="journal article" date="2014" name="Nat. Commun.">
        <title>Klebsormidium flaccidum genome reveals primary factors for plant terrestrial adaptation.</title>
        <authorList>
            <person name="Hori K."/>
            <person name="Maruyama F."/>
            <person name="Fujisawa T."/>
            <person name="Togashi T."/>
            <person name="Yamamoto N."/>
            <person name="Seo M."/>
            <person name="Sato S."/>
            <person name="Yamada T."/>
            <person name="Mori H."/>
            <person name="Tajima N."/>
            <person name="Moriyama T."/>
            <person name="Ikeuchi M."/>
            <person name="Watanabe M."/>
            <person name="Wada H."/>
            <person name="Kobayashi K."/>
            <person name="Saito M."/>
            <person name="Masuda T."/>
            <person name="Sasaki-Sekimoto Y."/>
            <person name="Mashiguchi K."/>
            <person name="Awai K."/>
            <person name="Shimojima M."/>
            <person name="Masuda S."/>
            <person name="Iwai M."/>
            <person name="Nobusawa T."/>
            <person name="Narise T."/>
            <person name="Kondo S."/>
            <person name="Saito H."/>
            <person name="Sato R."/>
            <person name="Murakawa M."/>
            <person name="Ihara Y."/>
            <person name="Oshima-Yamada Y."/>
            <person name="Ohtaka K."/>
            <person name="Satoh M."/>
            <person name="Sonobe K."/>
            <person name="Ishii M."/>
            <person name="Ohtani R."/>
            <person name="Kanamori-Sato M."/>
            <person name="Honoki R."/>
            <person name="Miyazaki D."/>
            <person name="Mochizuki H."/>
            <person name="Umetsu J."/>
            <person name="Higashi K."/>
            <person name="Shibata D."/>
            <person name="Kamiya Y."/>
            <person name="Sato N."/>
            <person name="Nakamura Y."/>
            <person name="Tabata S."/>
            <person name="Ida S."/>
            <person name="Kurokawa K."/>
            <person name="Ohta H."/>
        </authorList>
    </citation>
    <scope>NUCLEOTIDE SEQUENCE [LARGE SCALE GENOMIC DNA]</scope>
    <source>
        <strain evidence="15 16">NIES-2285</strain>
    </source>
</reference>
<evidence type="ECO:0000256" key="8">
    <source>
        <dbReference type="ARBA" id="ARBA00023012"/>
    </source>
</evidence>
<dbReference type="EC" id="2.7.13.3" evidence="2"/>
<evidence type="ECO:0000259" key="13">
    <source>
        <dbReference type="PROSITE" id="PS50110"/>
    </source>
</evidence>
<keyword evidence="3 9" id="KW-0597">Phosphoprotein</keyword>
<evidence type="ECO:0000256" key="1">
    <source>
        <dbReference type="ARBA" id="ARBA00000085"/>
    </source>
</evidence>
<dbReference type="SMART" id="SM00304">
    <property type="entry name" value="HAMP"/>
    <property type="match status" value="1"/>
</dbReference>
<evidence type="ECO:0000256" key="10">
    <source>
        <dbReference type="SAM" id="Coils"/>
    </source>
</evidence>
<dbReference type="EMBL" id="DF237376">
    <property type="protein sequence ID" value="GAQ88426.1"/>
    <property type="molecule type" value="Genomic_DNA"/>
</dbReference>
<keyword evidence="7" id="KW-0067">ATP-binding</keyword>
<dbReference type="Gene3D" id="6.10.340.10">
    <property type="match status" value="1"/>
</dbReference>